<proteinExistence type="predicted"/>
<dbReference type="RefSeq" id="WP_190236528.1">
    <property type="nucleotide sequence ID" value="NZ_SSOA01000008.1"/>
</dbReference>
<keyword evidence="3" id="KW-1185">Reference proteome</keyword>
<dbReference type="Gene3D" id="3.40.630.30">
    <property type="match status" value="1"/>
</dbReference>
<dbReference type="InterPro" id="IPR000182">
    <property type="entry name" value="GNAT_dom"/>
</dbReference>
<accession>A0A4S3ZSK8</accession>
<sequence length="144" mass="16356">MTLVLQRIEDILPVDVNDLELLAQQEGFSHVARLVAEWNDGFRFDRLGEMLMAGCQGDMLVAIGGVTIDPAHQDALRMRRFYVHPDYRRQGIGRILAKALLDHALSFHRPLFVHAGTAVAPVFWESLGFSKHEQDGHTHQFKRV</sequence>
<dbReference type="PROSITE" id="PS51186">
    <property type="entry name" value="GNAT"/>
    <property type="match status" value="1"/>
</dbReference>
<keyword evidence="2" id="KW-0808">Transferase</keyword>
<dbReference type="InterPro" id="IPR016181">
    <property type="entry name" value="Acyl_CoA_acyltransferase"/>
</dbReference>
<organism evidence="2 3">
    <name type="scientific">Allorhizobium terrae</name>
    <dbReference type="NCBI Taxonomy" id="1848972"/>
    <lineage>
        <taxon>Bacteria</taxon>
        <taxon>Pseudomonadati</taxon>
        <taxon>Pseudomonadota</taxon>
        <taxon>Alphaproteobacteria</taxon>
        <taxon>Hyphomicrobiales</taxon>
        <taxon>Rhizobiaceae</taxon>
        <taxon>Rhizobium/Agrobacterium group</taxon>
        <taxon>Allorhizobium</taxon>
    </lineage>
</organism>
<dbReference type="EMBL" id="SSOA01000008">
    <property type="protein sequence ID" value="THF48641.1"/>
    <property type="molecule type" value="Genomic_DNA"/>
</dbReference>
<dbReference type="Proteomes" id="UP000310754">
    <property type="component" value="Unassembled WGS sequence"/>
</dbReference>
<protein>
    <submittedName>
        <fullName evidence="2">GNAT family N-acetyltransferase</fullName>
    </submittedName>
</protein>
<evidence type="ECO:0000259" key="1">
    <source>
        <dbReference type="PROSITE" id="PS51186"/>
    </source>
</evidence>
<feature type="domain" description="N-acetyltransferase" evidence="1">
    <location>
        <begin position="9"/>
        <end position="144"/>
    </location>
</feature>
<dbReference type="Pfam" id="PF13508">
    <property type="entry name" value="Acetyltransf_7"/>
    <property type="match status" value="1"/>
</dbReference>
<gene>
    <name evidence="2" type="ORF">E6C51_14865</name>
</gene>
<dbReference type="CDD" id="cd04301">
    <property type="entry name" value="NAT_SF"/>
    <property type="match status" value="1"/>
</dbReference>
<comment type="caution">
    <text evidence="2">The sequence shown here is derived from an EMBL/GenBank/DDBJ whole genome shotgun (WGS) entry which is preliminary data.</text>
</comment>
<dbReference type="GO" id="GO:0016747">
    <property type="term" value="F:acyltransferase activity, transferring groups other than amino-acyl groups"/>
    <property type="evidence" value="ECO:0007669"/>
    <property type="project" value="InterPro"/>
</dbReference>
<name>A0A4S3ZSK8_9HYPH</name>
<evidence type="ECO:0000313" key="3">
    <source>
        <dbReference type="Proteomes" id="UP000310754"/>
    </source>
</evidence>
<evidence type="ECO:0000313" key="2">
    <source>
        <dbReference type="EMBL" id="THF48641.1"/>
    </source>
</evidence>
<dbReference type="SUPFAM" id="SSF55729">
    <property type="entry name" value="Acyl-CoA N-acyltransferases (Nat)"/>
    <property type="match status" value="1"/>
</dbReference>
<dbReference type="AlphaFoldDB" id="A0A4S3ZSK8"/>
<reference evidence="2 3" key="1">
    <citation type="submission" date="2019-04" db="EMBL/GenBank/DDBJ databases">
        <title>Rhizobium terrae sp. nov., isolated from a paddy soil.</title>
        <authorList>
            <person name="Lin S.-Y."/>
            <person name="Hameed A."/>
            <person name="Huang H.-I."/>
            <person name="Young C.-C."/>
        </authorList>
    </citation>
    <scope>NUCLEOTIDE SEQUENCE [LARGE SCALE GENOMIC DNA]</scope>
    <source>
        <strain evidence="2 3">CC-HIH110</strain>
    </source>
</reference>